<accession>A0A248TNW7</accession>
<sequence length="222" mass="25115">MKKKDQHIFDFAIRTADMLVKMFGPHCEVGVHDFADFKKSLIHLAGNVTGRSIGAPITDLVLNELAKGNHEAEDLANYKTQTPKGNVMKSSTVFLRDEHNKIIGALCMNYDISLMMQFGGVLETLTNFNEEDTKDETFFTSVQDIVHEMVEQVLQPFKKAPASMTIDEKIEAVKRLEEKGTFLIKGANEYVASILGVSKFTIYNYLQKIKVMNENENTHEYV</sequence>
<dbReference type="InterPro" id="IPR039446">
    <property type="entry name" value="DauR-like"/>
</dbReference>
<evidence type="ECO:0008006" key="5">
    <source>
        <dbReference type="Google" id="ProtNLM"/>
    </source>
</evidence>
<dbReference type="InterPro" id="IPR013559">
    <property type="entry name" value="YheO"/>
</dbReference>
<dbReference type="Pfam" id="PF13309">
    <property type="entry name" value="HTH_22"/>
    <property type="match status" value="1"/>
</dbReference>
<evidence type="ECO:0000259" key="1">
    <source>
        <dbReference type="Pfam" id="PF08348"/>
    </source>
</evidence>
<feature type="domain" description="Transcriptional regulator DauR-like HTH" evidence="2">
    <location>
        <begin position="146"/>
        <end position="206"/>
    </location>
</feature>
<reference evidence="3 4" key="1">
    <citation type="submission" date="2017-08" db="EMBL/GenBank/DDBJ databases">
        <title>Complete Genome Sequence of Bacillus kochii Oregon-R-modENCODE STRAIN BDGP4, isolated from Drosophila melanogaster gut.</title>
        <authorList>
            <person name="Wan K.H."/>
            <person name="Yu C."/>
            <person name="Park S."/>
            <person name="Hammonds A.S."/>
            <person name="Booth B.W."/>
            <person name="Celniker S.E."/>
        </authorList>
    </citation>
    <scope>NUCLEOTIDE SEQUENCE [LARGE SCALE GENOMIC DNA]</scope>
    <source>
        <strain evidence="3 4">BDGP4</strain>
    </source>
</reference>
<proteinExistence type="predicted"/>
<dbReference type="PANTHER" id="PTHR35568:SF1">
    <property type="entry name" value="TRANSCRIPTIONAL REGULATOR DAUR"/>
    <property type="match status" value="1"/>
</dbReference>
<evidence type="ECO:0000313" key="4">
    <source>
        <dbReference type="Proteomes" id="UP000215137"/>
    </source>
</evidence>
<dbReference type="InterPro" id="IPR039445">
    <property type="entry name" value="DauR-like_HTH"/>
</dbReference>
<name>A0A248TNW7_9BACI</name>
<protein>
    <recommendedName>
        <fullName evidence="5">Transcriptional regulator</fullName>
    </recommendedName>
</protein>
<feature type="domain" description="YheO-like" evidence="1">
    <location>
        <begin position="12"/>
        <end position="118"/>
    </location>
</feature>
<dbReference type="PANTHER" id="PTHR35568">
    <property type="entry name" value="TRANSCRIPTIONAL REGULATOR DAUR"/>
    <property type="match status" value="1"/>
</dbReference>
<dbReference type="Proteomes" id="UP000215137">
    <property type="component" value="Chromosome"/>
</dbReference>
<dbReference type="EMBL" id="CP022983">
    <property type="protein sequence ID" value="ASV69819.1"/>
    <property type="molecule type" value="Genomic_DNA"/>
</dbReference>
<organism evidence="3 4">
    <name type="scientific">Cytobacillus kochii</name>
    <dbReference type="NCBI Taxonomy" id="859143"/>
    <lineage>
        <taxon>Bacteria</taxon>
        <taxon>Bacillati</taxon>
        <taxon>Bacillota</taxon>
        <taxon>Bacilli</taxon>
        <taxon>Bacillales</taxon>
        <taxon>Bacillaceae</taxon>
        <taxon>Cytobacillus</taxon>
    </lineage>
</organism>
<dbReference type="Pfam" id="PF08348">
    <property type="entry name" value="PAS_6"/>
    <property type="match status" value="1"/>
</dbReference>
<dbReference type="AlphaFoldDB" id="A0A248TNW7"/>
<dbReference type="OrthoDB" id="9796595at2"/>
<evidence type="ECO:0000259" key="2">
    <source>
        <dbReference type="Pfam" id="PF13309"/>
    </source>
</evidence>
<gene>
    <name evidence="3" type="ORF">CKF48_22415</name>
</gene>
<dbReference type="KEGG" id="bko:CKF48_22415"/>
<evidence type="ECO:0000313" key="3">
    <source>
        <dbReference type="EMBL" id="ASV69819.1"/>
    </source>
</evidence>
<dbReference type="RefSeq" id="WP_095373383.1">
    <property type="nucleotide sequence ID" value="NZ_CP022983.1"/>
</dbReference>
<keyword evidence="4" id="KW-1185">Reference proteome</keyword>